<comment type="subcellular location">
    <subcellularLocation>
        <location evidence="1 14">Cell membrane</location>
        <topology evidence="1 14">Multi-pass membrane protein</topology>
    </subcellularLocation>
</comment>
<comment type="caution">
    <text evidence="15">The sequence shown here is derived from an EMBL/GenBank/DDBJ whole genome shotgun (WGS) entry which is preliminary data.</text>
</comment>
<gene>
    <name evidence="14" type="primary">uppP</name>
    <name evidence="15" type="ORF">WG929_13690</name>
</gene>
<keyword evidence="14" id="KW-0133">Cell shape</keyword>
<evidence type="ECO:0000256" key="9">
    <source>
        <dbReference type="ARBA" id="ARBA00023136"/>
    </source>
</evidence>
<evidence type="ECO:0000256" key="1">
    <source>
        <dbReference type="ARBA" id="ARBA00004651"/>
    </source>
</evidence>
<feature type="transmembrane region" description="Helical" evidence="14">
    <location>
        <begin position="217"/>
        <end position="238"/>
    </location>
</feature>
<evidence type="ECO:0000256" key="11">
    <source>
        <dbReference type="ARBA" id="ARBA00032707"/>
    </source>
</evidence>
<dbReference type="GO" id="GO:0050380">
    <property type="term" value="F:undecaprenyl-diphosphatase activity"/>
    <property type="evidence" value="ECO:0007669"/>
    <property type="project" value="UniProtKB-EC"/>
</dbReference>
<keyword evidence="9 14" id="KW-0472">Membrane</keyword>
<sequence>MGIFETVVLAILQGITEFLPISSSAHLILPSQVFGWPDQGLAFDVAVHFGTLLAVVWYFRNELQRMIVGWVTTGFTSAPNEDGRLSWLVAIATVPAVIVGLLGQDYIEANLRSTLVIAITTIVFGIVLGVSDRCKPHRGSLTEMTVALALAIGMAQALALIPGTSRSGITMTAALFLGFHRLDAARFSFLLSVPLILAAAGLKVVELLQVAEGVDWFHLLLGMAVSGISAWAGIHYFLQLVDKLGMLPFVIYRLLLGVLLLLFFV</sequence>
<dbReference type="NCBIfam" id="NF001393">
    <property type="entry name" value="PRK00281.2-4"/>
    <property type="match status" value="1"/>
</dbReference>
<organism evidence="15 16">
    <name type="scientific">Oceanobacter antarcticus</name>
    <dbReference type="NCBI Taxonomy" id="3133425"/>
    <lineage>
        <taxon>Bacteria</taxon>
        <taxon>Pseudomonadati</taxon>
        <taxon>Pseudomonadota</taxon>
        <taxon>Gammaproteobacteria</taxon>
        <taxon>Oceanospirillales</taxon>
        <taxon>Oceanospirillaceae</taxon>
        <taxon>Oceanobacter</taxon>
    </lineage>
</organism>
<evidence type="ECO:0000256" key="7">
    <source>
        <dbReference type="ARBA" id="ARBA00022801"/>
    </source>
</evidence>
<dbReference type="HAMAP" id="MF_01006">
    <property type="entry name" value="Undec_diphosphatase"/>
    <property type="match status" value="1"/>
</dbReference>
<dbReference type="NCBIfam" id="TIGR00753">
    <property type="entry name" value="undec_PP_bacA"/>
    <property type="match status" value="1"/>
</dbReference>
<dbReference type="InterPro" id="IPR003824">
    <property type="entry name" value="UppP"/>
</dbReference>
<comment type="function">
    <text evidence="14">Catalyzes the dephosphorylation of undecaprenyl diphosphate (UPP). Confers resistance to bacitracin.</text>
</comment>
<evidence type="ECO:0000313" key="15">
    <source>
        <dbReference type="EMBL" id="MFK4753464.1"/>
    </source>
</evidence>
<evidence type="ECO:0000256" key="12">
    <source>
        <dbReference type="ARBA" id="ARBA00032932"/>
    </source>
</evidence>
<keyword evidence="8 14" id="KW-1133">Transmembrane helix</keyword>
<accession>A0ABW8NKF7</accession>
<evidence type="ECO:0000256" key="3">
    <source>
        <dbReference type="ARBA" id="ARBA00012374"/>
    </source>
</evidence>
<proteinExistence type="inferred from homology"/>
<keyword evidence="14" id="KW-0573">Peptidoglycan synthesis</keyword>
<evidence type="ECO:0000313" key="16">
    <source>
        <dbReference type="Proteomes" id="UP001620597"/>
    </source>
</evidence>
<keyword evidence="14" id="KW-0961">Cell wall biogenesis/degradation</keyword>
<reference evidence="15 16" key="1">
    <citation type="submission" date="2024-03" db="EMBL/GenBank/DDBJ databases">
        <title>High-quality draft genome sequence of Oceanobacter sp. wDCs-4.</title>
        <authorList>
            <person name="Dong C."/>
        </authorList>
    </citation>
    <scope>NUCLEOTIDE SEQUENCE [LARGE SCALE GENOMIC DNA]</scope>
    <source>
        <strain evidence="16">wDCs-4</strain>
    </source>
</reference>
<keyword evidence="6 14" id="KW-0812">Transmembrane</keyword>
<evidence type="ECO:0000256" key="6">
    <source>
        <dbReference type="ARBA" id="ARBA00022692"/>
    </source>
</evidence>
<evidence type="ECO:0000256" key="10">
    <source>
        <dbReference type="ARBA" id="ARBA00023251"/>
    </source>
</evidence>
<feature type="transmembrane region" description="Helical" evidence="14">
    <location>
        <begin position="85"/>
        <end position="103"/>
    </location>
</feature>
<comment type="catalytic activity">
    <reaction evidence="13 14">
        <text>di-trans,octa-cis-undecaprenyl diphosphate + H2O = di-trans,octa-cis-undecaprenyl phosphate + phosphate + H(+)</text>
        <dbReference type="Rhea" id="RHEA:28094"/>
        <dbReference type="ChEBI" id="CHEBI:15377"/>
        <dbReference type="ChEBI" id="CHEBI:15378"/>
        <dbReference type="ChEBI" id="CHEBI:43474"/>
        <dbReference type="ChEBI" id="CHEBI:58405"/>
        <dbReference type="ChEBI" id="CHEBI:60392"/>
        <dbReference type="EC" id="3.6.1.27"/>
    </reaction>
</comment>
<name>A0ABW8NKF7_9GAMM</name>
<keyword evidence="10 14" id="KW-0046">Antibiotic resistance</keyword>
<keyword evidence="5 14" id="KW-1003">Cell membrane</keyword>
<protein>
    <recommendedName>
        <fullName evidence="4 14">Undecaprenyl-diphosphatase</fullName>
        <ecNumber evidence="3 14">3.6.1.27</ecNumber>
    </recommendedName>
    <alternativeName>
        <fullName evidence="12 14">Bacitracin resistance protein</fullName>
    </alternativeName>
    <alternativeName>
        <fullName evidence="11 14">Undecaprenyl pyrophosphate phosphatase</fullName>
    </alternativeName>
</protein>
<dbReference type="PANTHER" id="PTHR30622:SF4">
    <property type="entry name" value="UNDECAPRENYL-DIPHOSPHATASE"/>
    <property type="match status" value="1"/>
</dbReference>
<feature type="transmembrane region" description="Helical" evidence="14">
    <location>
        <begin position="144"/>
        <end position="164"/>
    </location>
</feature>
<keyword evidence="7 14" id="KW-0378">Hydrolase</keyword>
<dbReference type="EC" id="3.6.1.27" evidence="3 14"/>
<dbReference type="Pfam" id="PF02673">
    <property type="entry name" value="BacA"/>
    <property type="match status" value="1"/>
</dbReference>
<feature type="transmembrane region" description="Helical" evidence="14">
    <location>
        <begin position="7"/>
        <end position="29"/>
    </location>
</feature>
<evidence type="ECO:0000256" key="5">
    <source>
        <dbReference type="ARBA" id="ARBA00022475"/>
    </source>
</evidence>
<feature type="transmembrane region" description="Helical" evidence="14">
    <location>
        <begin position="184"/>
        <end position="205"/>
    </location>
</feature>
<comment type="miscellaneous">
    <text evidence="14">Bacitracin is thought to be involved in the inhibition of peptidoglycan synthesis by sequestering undecaprenyl diphosphate, thereby reducing the pool of lipid carrier available.</text>
</comment>
<dbReference type="Proteomes" id="UP001620597">
    <property type="component" value="Unassembled WGS sequence"/>
</dbReference>
<keyword evidence="16" id="KW-1185">Reference proteome</keyword>
<dbReference type="RefSeq" id="WP_416206499.1">
    <property type="nucleotide sequence ID" value="NZ_JBBKTX010000016.1"/>
</dbReference>
<feature type="transmembrane region" description="Helical" evidence="14">
    <location>
        <begin position="115"/>
        <end position="132"/>
    </location>
</feature>
<evidence type="ECO:0000256" key="8">
    <source>
        <dbReference type="ARBA" id="ARBA00022989"/>
    </source>
</evidence>
<evidence type="ECO:0000256" key="14">
    <source>
        <dbReference type="HAMAP-Rule" id="MF_01006"/>
    </source>
</evidence>
<evidence type="ECO:0000256" key="2">
    <source>
        <dbReference type="ARBA" id="ARBA00010621"/>
    </source>
</evidence>
<feature type="transmembrane region" description="Helical" evidence="14">
    <location>
        <begin position="244"/>
        <end position="264"/>
    </location>
</feature>
<dbReference type="EMBL" id="JBBKTX010000016">
    <property type="protein sequence ID" value="MFK4753464.1"/>
    <property type="molecule type" value="Genomic_DNA"/>
</dbReference>
<evidence type="ECO:0000256" key="13">
    <source>
        <dbReference type="ARBA" id="ARBA00047594"/>
    </source>
</evidence>
<comment type="similarity">
    <text evidence="2 14">Belongs to the UppP family.</text>
</comment>
<evidence type="ECO:0000256" key="4">
    <source>
        <dbReference type="ARBA" id="ARBA00021581"/>
    </source>
</evidence>
<dbReference type="PANTHER" id="PTHR30622">
    <property type="entry name" value="UNDECAPRENYL-DIPHOSPHATASE"/>
    <property type="match status" value="1"/>
</dbReference>